<dbReference type="NCBIfam" id="NF033788">
    <property type="entry name" value="HTH_metalloreg"/>
    <property type="match status" value="1"/>
</dbReference>
<proteinExistence type="predicted"/>
<dbReference type="GO" id="GO:0003677">
    <property type="term" value="F:DNA binding"/>
    <property type="evidence" value="ECO:0007669"/>
    <property type="project" value="UniProtKB-KW"/>
</dbReference>
<name>A0A1X7LQJ3_9BACL</name>
<dbReference type="Gene3D" id="1.10.10.10">
    <property type="entry name" value="Winged helix-like DNA-binding domain superfamily/Winged helix DNA-binding domain"/>
    <property type="match status" value="1"/>
</dbReference>
<dbReference type="CDD" id="cd00090">
    <property type="entry name" value="HTH_ARSR"/>
    <property type="match status" value="1"/>
</dbReference>
<sequence length="201" mass="23359">MQLDKVVLYHKALADPTRIRLLILLAGGELHGQALAEKLGVTPATVTHHAAKLREASLIAERRDKNTVYFSLNDYFLKNNAQAALNLIYRHGREEGGNEEMSEENKKFKDSVIHNFFTADGKLKSIPAQLKKKLVVLEHMVSQLAYGEQYPEKELNAFIKQYHEDFATIRREFIMHQFMFREKNVYELNPQEMWAKWEALK</sequence>
<organism evidence="5 6">
    <name type="scientific">Paenibacillus aquistagni</name>
    <dbReference type="NCBI Taxonomy" id="1852522"/>
    <lineage>
        <taxon>Bacteria</taxon>
        <taxon>Bacillati</taxon>
        <taxon>Bacillota</taxon>
        <taxon>Bacilli</taxon>
        <taxon>Bacillales</taxon>
        <taxon>Paenibacillaceae</taxon>
        <taxon>Paenibacillus</taxon>
    </lineage>
</organism>
<evidence type="ECO:0000313" key="5">
    <source>
        <dbReference type="EMBL" id="SMG55757.1"/>
    </source>
</evidence>
<keyword evidence="3" id="KW-0804">Transcription</keyword>
<dbReference type="PRINTS" id="PR00778">
    <property type="entry name" value="HTHARSR"/>
</dbReference>
<dbReference type="PROSITE" id="PS50987">
    <property type="entry name" value="HTH_ARSR_2"/>
    <property type="match status" value="1"/>
</dbReference>
<dbReference type="InterPro" id="IPR036388">
    <property type="entry name" value="WH-like_DNA-bd_sf"/>
</dbReference>
<reference evidence="5 6" key="1">
    <citation type="submission" date="2017-04" db="EMBL/GenBank/DDBJ databases">
        <authorList>
            <person name="Afonso C.L."/>
            <person name="Miller P.J."/>
            <person name="Scott M.A."/>
            <person name="Spackman E."/>
            <person name="Goraichik I."/>
            <person name="Dimitrov K.M."/>
            <person name="Suarez D.L."/>
            <person name="Swayne D.E."/>
        </authorList>
    </citation>
    <scope>NUCLEOTIDE SEQUENCE [LARGE SCALE GENOMIC DNA]</scope>
    <source>
        <strain evidence="5 6">11</strain>
    </source>
</reference>
<keyword evidence="2" id="KW-0238">DNA-binding</keyword>
<dbReference type="PANTHER" id="PTHR43132:SF8">
    <property type="entry name" value="HTH-TYPE TRANSCRIPTIONAL REGULATOR KMTR"/>
    <property type="match status" value="1"/>
</dbReference>
<dbReference type="InterPro" id="IPR018656">
    <property type="entry name" value="DUF2087"/>
</dbReference>
<evidence type="ECO:0000256" key="3">
    <source>
        <dbReference type="ARBA" id="ARBA00023163"/>
    </source>
</evidence>
<keyword evidence="1" id="KW-0805">Transcription regulation</keyword>
<dbReference type="SMART" id="SM00418">
    <property type="entry name" value="HTH_ARSR"/>
    <property type="match status" value="1"/>
</dbReference>
<dbReference type="InterPro" id="IPR051011">
    <property type="entry name" value="Metal_resp_trans_reg"/>
</dbReference>
<dbReference type="STRING" id="1852522.SAMN06295960_3991"/>
<protein>
    <recommendedName>
        <fullName evidence="4">HTH arsR-type domain-containing protein</fullName>
    </recommendedName>
</protein>
<dbReference type="AlphaFoldDB" id="A0A1X7LQJ3"/>
<dbReference type="RefSeq" id="WP_085497433.1">
    <property type="nucleotide sequence ID" value="NZ_FXAZ01000006.1"/>
</dbReference>
<dbReference type="EMBL" id="FXAZ01000006">
    <property type="protein sequence ID" value="SMG55757.1"/>
    <property type="molecule type" value="Genomic_DNA"/>
</dbReference>
<dbReference type="Pfam" id="PF01022">
    <property type="entry name" value="HTH_5"/>
    <property type="match status" value="1"/>
</dbReference>
<dbReference type="Proteomes" id="UP000193834">
    <property type="component" value="Unassembled WGS sequence"/>
</dbReference>
<gene>
    <name evidence="5" type="ORF">SAMN06295960_3991</name>
</gene>
<dbReference type="Pfam" id="PF09860">
    <property type="entry name" value="DUF2087"/>
    <property type="match status" value="1"/>
</dbReference>
<evidence type="ECO:0000256" key="1">
    <source>
        <dbReference type="ARBA" id="ARBA00023015"/>
    </source>
</evidence>
<evidence type="ECO:0000256" key="2">
    <source>
        <dbReference type="ARBA" id="ARBA00023125"/>
    </source>
</evidence>
<dbReference type="SUPFAM" id="SSF46785">
    <property type="entry name" value="Winged helix' DNA-binding domain"/>
    <property type="match status" value="1"/>
</dbReference>
<dbReference type="PANTHER" id="PTHR43132">
    <property type="entry name" value="ARSENICAL RESISTANCE OPERON REPRESSOR ARSR-RELATED"/>
    <property type="match status" value="1"/>
</dbReference>
<dbReference type="InterPro" id="IPR001845">
    <property type="entry name" value="HTH_ArsR_DNA-bd_dom"/>
</dbReference>
<evidence type="ECO:0000313" key="6">
    <source>
        <dbReference type="Proteomes" id="UP000193834"/>
    </source>
</evidence>
<accession>A0A1X7LQJ3</accession>
<feature type="domain" description="HTH arsR-type" evidence="4">
    <location>
        <begin position="1"/>
        <end position="92"/>
    </location>
</feature>
<dbReference type="InterPro" id="IPR036390">
    <property type="entry name" value="WH_DNA-bd_sf"/>
</dbReference>
<dbReference type="InterPro" id="IPR011991">
    <property type="entry name" value="ArsR-like_HTH"/>
</dbReference>
<keyword evidence="6" id="KW-1185">Reference proteome</keyword>
<evidence type="ECO:0000259" key="4">
    <source>
        <dbReference type="PROSITE" id="PS50987"/>
    </source>
</evidence>
<dbReference type="OrthoDB" id="529288at2"/>
<dbReference type="GO" id="GO:0003700">
    <property type="term" value="F:DNA-binding transcription factor activity"/>
    <property type="evidence" value="ECO:0007669"/>
    <property type="project" value="InterPro"/>
</dbReference>